<evidence type="ECO:0000256" key="4">
    <source>
        <dbReference type="ARBA" id="ARBA00022970"/>
    </source>
</evidence>
<feature type="transmembrane region" description="Helical" evidence="8">
    <location>
        <begin position="176"/>
        <end position="198"/>
    </location>
</feature>
<feature type="domain" description="Amino acid transporter transmembrane" evidence="9">
    <location>
        <begin position="145"/>
        <end position="555"/>
    </location>
</feature>
<organism evidence="10 11">
    <name type="scientific">Dioscorea cayennensis subsp. rotundata</name>
    <name type="common">White Guinea yam</name>
    <name type="synonym">Dioscorea rotundata</name>
    <dbReference type="NCBI Taxonomy" id="55577"/>
    <lineage>
        <taxon>Eukaryota</taxon>
        <taxon>Viridiplantae</taxon>
        <taxon>Streptophyta</taxon>
        <taxon>Embryophyta</taxon>
        <taxon>Tracheophyta</taxon>
        <taxon>Spermatophyta</taxon>
        <taxon>Magnoliopsida</taxon>
        <taxon>Liliopsida</taxon>
        <taxon>Dioscoreales</taxon>
        <taxon>Dioscoreaceae</taxon>
        <taxon>Dioscorea</taxon>
    </lineage>
</organism>
<evidence type="ECO:0000256" key="2">
    <source>
        <dbReference type="ARBA" id="ARBA00022448"/>
    </source>
</evidence>
<evidence type="ECO:0000256" key="5">
    <source>
        <dbReference type="ARBA" id="ARBA00022989"/>
    </source>
</evidence>
<feature type="transmembrane region" description="Helical" evidence="8">
    <location>
        <begin position="500"/>
        <end position="520"/>
    </location>
</feature>
<dbReference type="GeneID" id="120269310"/>
<evidence type="ECO:0000256" key="1">
    <source>
        <dbReference type="ARBA" id="ARBA00004370"/>
    </source>
</evidence>
<dbReference type="InterPro" id="IPR013057">
    <property type="entry name" value="AA_transpt_TM"/>
</dbReference>
<feature type="transmembrane region" description="Helical" evidence="8">
    <location>
        <begin position="532"/>
        <end position="556"/>
    </location>
</feature>
<keyword evidence="4" id="KW-0029">Amino-acid transport</keyword>
<name>A0AB40BYM7_DIOCR</name>
<feature type="transmembrane region" description="Helical" evidence="8">
    <location>
        <begin position="148"/>
        <end position="170"/>
    </location>
</feature>
<feature type="compositionally biased region" description="Low complexity" evidence="7">
    <location>
        <begin position="47"/>
        <end position="95"/>
    </location>
</feature>
<accession>A0AB40BYM7</accession>
<dbReference type="Proteomes" id="UP001515500">
    <property type="component" value="Chromosome 2"/>
</dbReference>
<keyword evidence="10" id="KW-1185">Reference proteome</keyword>
<feature type="transmembrane region" description="Helical" evidence="8">
    <location>
        <begin position="428"/>
        <end position="453"/>
    </location>
</feature>
<gene>
    <name evidence="11" type="primary">LOC120269310</name>
</gene>
<feature type="transmembrane region" description="Helical" evidence="8">
    <location>
        <begin position="295"/>
        <end position="318"/>
    </location>
</feature>
<evidence type="ECO:0000259" key="9">
    <source>
        <dbReference type="Pfam" id="PF01490"/>
    </source>
</evidence>
<keyword evidence="2" id="KW-0813">Transport</keyword>
<keyword evidence="3 8" id="KW-0812">Transmembrane</keyword>
<dbReference type="Pfam" id="PF01490">
    <property type="entry name" value="Aa_trans"/>
    <property type="match status" value="1"/>
</dbReference>
<evidence type="ECO:0000313" key="10">
    <source>
        <dbReference type="Proteomes" id="UP001515500"/>
    </source>
</evidence>
<feature type="transmembrane region" description="Helical" evidence="8">
    <location>
        <begin position="338"/>
        <end position="360"/>
    </location>
</feature>
<sequence>MAGEEVTELNSVPTSPPRTPKGFGFGAGANAVPCAGSSQMAHPISAPPSQLHSPSLSRSPLLAPATPKTAPRTPMTPMTPRTVPMTPKTAPMTPKSGLRTPRFMTPLASPMRKAIVTMKGYLEEVGHITKLDPHDAWLPITESRNGNVYYAAFHTLTSGVGFQALVLPLAFTYLGWTWGILCMTVAFFWQLYTLWLLIQLHEVEPGTRYSRYLQLAKTAFGPKLGKILVLVPIMYLSAGICSATLVVGGQSLKLFFELVCGQTCESQPLTAIEWYLVFTCLAGVLAQLPNLNSIAGVSLVGAVTAVAYCTLIWVISVVKGRLPGVSYDPVKTNTTLDKVIHILNALGIIAFSFRGHNLVLEIQGTMPSTLKHPSRIPMWRGVKVAYLLIAFCLFPIAIGGFWAYGNKIPSAGILIALYQFHEQDTSRALLGLTALLVVINCLGSFQIYAMPVVDHMESGYTTKHNKPCPRWRRFANRVFFTAVSFLIAVAFPFLSDLSALFGGIALPVTLAYPCFMWIVIKKPKRYSAMWYINWSSGIIGMVLSVILIVGGVWGLVDTGIKLRFFKPQ</sequence>
<dbReference type="GO" id="GO:0016020">
    <property type="term" value="C:membrane"/>
    <property type="evidence" value="ECO:0007669"/>
    <property type="project" value="UniProtKB-SubCell"/>
</dbReference>
<feature type="transmembrane region" description="Helical" evidence="8">
    <location>
        <begin position="269"/>
        <end position="288"/>
    </location>
</feature>
<dbReference type="AlphaFoldDB" id="A0AB40BYM7"/>
<evidence type="ECO:0000256" key="7">
    <source>
        <dbReference type="SAM" id="MobiDB-lite"/>
    </source>
</evidence>
<evidence type="ECO:0000256" key="6">
    <source>
        <dbReference type="ARBA" id="ARBA00023136"/>
    </source>
</evidence>
<evidence type="ECO:0000256" key="8">
    <source>
        <dbReference type="SAM" id="Phobius"/>
    </source>
</evidence>
<evidence type="ECO:0000256" key="3">
    <source>
        <dbReference type="ARBA" id="ARBA00022692"/>
    </source>
</evidence>
<dbReference type="PANTHER" id="PTHR48017">
    <property type="entry name" value="OS05G0424000 PROTEIN-RELATED"/>
    <property type="match status" value="1"/>
</dbReference>
<keyword evidence="6 8" id="KW-0472">Membrane</keyword>
<feature type="transmembrane region" description="Helical" evidence="8">
    <location>
        <begin position="474"/>
        <end position="494"/>
    </location>
</feature>
<protein>
    <submittedName>
        <fullName evidence="11">Lysine histidine transporter-like 8</fullName>
    </submittedName>
</protein>
<feature type="transmembrane region" description="Helical" evidence="8">
    <location>
        <begin position="381"/>
        <end position="404"/>
    </location>
</feature>
<evidence type="ECO:0000313" key="11">
    <source>
        <dbReference type="RefSeq" id="XP_039132581.1"/>
    </source>
</evidence>
<feature type="region of interest" description="Disordered" evidence="7">
    <location>
        <begin position="1"/>
        <end position="103"/>
    </location>
</feature>
<dbReference type="GO" id="GO:0006865">
    <property type="term" value="P:amino acid transport"/>
    <property type="evidence" value="ECO:0007669"/>
    <property type="project" value="UniProtKB-KW"/>
</dbReference>
<keyword evidence="5 8" id="KW-1133">Transmembrane helix</keyword>
<reference evidence="11" key="1">
    <citation type="submission" date="2025-08" db="UniProtKB">
        <authorList>
            <consortium name="RefSeq"/>
        </authorList>
    </citation>
    <scope>IDENTIFICATION</scope>
</reference>
<feature type="transmembrane region" description="Helical" evidence="8">
    <location>
        <begin position="227"/>
        <end position="249"/>
    </location>
</feature>
<proteinExistence type="predicted"/>
<dbReference type="RefSeq" id="XP_039132581.1">
    <property type="nucleotide sequence ID" value="XM_039276647.1"/>
</dbReference>
<comment type="subcellular location">
    <subcellularLocation>
        <location evidence="1">Membrane</location>
    </subcellularLocation>
</comment>